<feature type="compositionally biased region" description="Acidic residues" evidence="2">
    <location>
        <begin position="319"/>
        <end position="337"/>
    </location>
</feature>
<dbReference type="InterPro" id="IPR045148">
    <property type="entry name" value="TCRG1-like"/>
</dbReference>
<dbReference type="GO" id="GO:0003712">
    <property type="term" value="F:transcription coregulator activity"/>
    <property type="evidence" value="ECO:0007669"/>
    <property type="project" value="TreeGrafter"/>
</dbReference>
<dbReference type="FunFam" id="1.10.10.440:FF:000044">
    <property type="entry name" value="Transcription elongation regulator 1"/>
    <property type="match status" value="1"/>
</dbReference>
<dbReference type="InterPro" id="IPR002713">
    <property type="entry name" value="FF_domain"/>
</dbReference>
<feature type="region of interest" description="Disordered" evidence="2">
    <location>
        <begin position="393"/>
        <end position="416"/>
    </location>
</feature>
<dbReference type="EMBL" id="CAJMWT010006558">
    <property type="protein sequence ID" value="CAE6517615.1"/>
    <property type="molecule type" value="Genomic_DNA"/>
</dbReference>
<dbReference type="GO" id="GO:0005634">
    <property type="term" value="C:nucleus"/>
    <property type="evidence" value="ECO:0007669"/>
    <property type="project" value="TreeGrafter"/>
</dbReference>
<name>A0A8H3HHT3_9AGAM</name>
<feature type="domain" description="FF" evidence="3">
    <location>
        <begin position="217"/>
        <end position="274"/>
    </location>
</feature>
<dbReference type="PANTHER" id="PTHR15377:SF3">
    <property type="entry name" value="WW DOMAIN-CONTAINING PROTEIN"/>
    <property type="match status" value="1"/>
</dbReference>
<feature type="domain" description="FF" evidence="3">
    <location>
        <begin position="36"/>
        <end position="91"/>
    </location>
</feature>
<evidence type="ECO:0000259" key="3">
    <source>
        <dbReference type="SMART" id="SM00441"/>
    </source>
</evidence>
<dbReference type="Proteomes" id="UP000663843">
    <property type="component" value="Unassembled WGS sequence"/>
</dbReference>
<feature type="compositionally biased region" description="Acidic residues" evidence="2">
    <location>
        <begin position="400"/>
        <end position="410"/>
    </location>
</feature>
<evidence type="ECO:0000313" key="5">
    <source>
        <dbReference type="Proteomes" id="UP000663843"/>
    </source>
</evidence>
<sequence>DARYVLLPPGDRKAVFDDWCKDQARNLRKNKTKEATTTPEVAYEGLLHSEVKSTRTQWDDFRRKWKKDRRFYGYGRDDKEREKRFRAWLVELGEVKRKEAKKAEEGFIELLKTVDGITKDSEWKDVKRGIAQDSRYDAVGSATRREEVFNKFKASVEREPAPRAGSPETNSGNKDDKEKDSKAARRERALKGREAQVRAVQSNVERDINRSRGKLGREEAELEFGTVLTDAVRDPLATWDSSLSTLESDPRFQHASQVLHPQVQRTKFAAHIEHLRARYISQLHALFDAHMTALNMPAEALPKSVRGSLPAVKLGFVTDDLDKEGPGDDQDMGDDGDDAPKNLGRLNRGLADEYARWQRTKVTEARHAFDALLGENSFVEFWGRLAKMGGEGVEGGVPVDQDDEENEEGEGGGGKVDMKALAKNVDVSEMEKVLKHDKRYTIFDHMPEQREQWIRDYLSLQSAPKLSVHAPEKQHQQE</sequence>
<dbReference type="GO" id="GO:0070063">
    <property type="term" value="F:RNA polymerase binding"/>
    <property type="evidence" value="ECO:0007669"/>
    <property type="project" value="InterPro"/>
</dbReference>
<comment type="caution">
    <text evidence="4">The sequence shown here is derived from an EMBL/GenBank/DDBJ whole genome shotgun (WGS) entry which is preliminary data.</text>
</comment>
<dbReference type="SMART" id="SM00441">
    <property type="entry name" value="FF"/>
    <property type="match status" value="3"/>
</dbReference>
<dbReference type="InterPro" id="IPR036517">
    <property type="entry name" value="FF_domain_sf"/>
</dbReference>
<keyword evidence="1" id="KW-0677">Repeat</keyword>
<feature type="region of interest" description="Disordered" evidence="2">
    <location>
        <begin position="151"/>
        <end position="194"/>
    </location>
</feature>
<evidence type="ECO:0000313" key="4">
    <source>
        <dbReference type="EMBL" id="CAE6517615.1"/>
    </source>
</evidence>
<dbReference type="SUPFAM" id="SSF81698">
    <property type="entry name" value="FF domain"/>
    <property type="match status" value="3"/>
</dbReference>
<evidence type="ECO:0000256" key="2">
    <source>
        <dbReference type="SAM" id="MobiDB-lite"/>
    </source>
</evidence>
<accession>A0A8H3HHT3</accession>
<dbReference type="PANTHER" id="PTHR15377">
    <property type="entry name" value="TRANSCRIPTION ELONGATION REGULATOR 1"/>
    <property type="match status" value="1"/>
</dbReference>
<feature type="non-terminal residue" evidence="4">
    <location>
        <position position="1"/>
    </location>
</feature>
<dbReference type="AlphaFoldDB" id="A0A8H3HHT3"/>
<proteinExistence type="predicted"/>
<dbReference type="Pfam" id="PF01846">
    <property type="entry name" value="FF"/>
    <property type="match status" value="1"/>
</dbReference>
<feature type="region of interest" description="Disordered" evidence="2">
    <location>
        <begin position="318"/>
        <end position="342"/>
    </location>
</feature>
<reference evidence="4" key="1">
    <citation type="submission" date="2021-01" db="EMBL/GenBank/DDBJ databases">
        <authorList>
            <person name="Kaushik A."/>
        </authorList>
    </citation>
    <scope>NUCLEOTIDE SEQUENCE</scope>
    <source>
        <strain evidence="4">AG2-2IIIB</strain>
    </source>
</reference>
<protein>
    <recommendedName>
        <fullName evidence="3">FF domain-containing protein</fullName>
    </recommendedName>
</protein>
<feature type="compositionally biased region" description="Basic and acidic residues" evidence="2">
    <location>
        <begin position="173"/>
        <end position="194"/>
    </location>
</feature>
<organism evidence="4 5">
    <name type="scientific">Rhizoctonia solani</name>
    <dbReference type="NCBI Taxonomy" id="456999"/>
    <lineage>
        <taxon>Eukaryota</taxon>
        <taxon>Fungi</taxon>
        <taxon>Dikarya</taxon>
        <taxon>Basidiomycota</taxon>
        <taxon>Agaricomycotina</taxon>
        <taxon>Agaricomycetes</taxon>
        <taxon>Cantharellales</taxon>
        <taxon>Ceratobasidiaceae</taxon>
        <taxon>Rhizoctonia</taxon>
    </lineage>
</organism>
<dbReference type="Gene3D" id="1.10.10.440">
    <property type="entry name" value="FF domain"/>
    <property type="match status" value="4"/>
</dbReference>
<evidence type="ECO:0000256" key="1">
    <source>
        <dbReference type="ARBA" id="ARBA00022737"/>
    </source>
</evidence>
<feature type="domain" description="FF" evidence="3">
    <location>
        <begin position="100"/>
        <end position="155"/>
    </location>
</feature>
<gene>
    <name evidence="4" type="ORF">RDB_LOCUS161339</name>
</gene>
<feature type="compositionally biased region" description="Basic and acidic residues" evidence="2">
    <location>
        <begin position="151"/>
        <end position="161"/>
    </location>
</feature>